<evidence type="ECO:0000313" key="3">
    <source>
        <dbReference type="Proteomes" id="UP000054396"/>
    </source>
</evidence>
<dbReference type="AlphaFoldDB" id="A0A0W7WFD4"/>
<protein>
    <recommendedName>
        <fullName evidence="4">DUF1353 domain-containing protein</fullName>
    </recommendedName>
</protein>
<name>A0A0W7WFD4_9RHOB</name>
<organism evidence="2 3">
    <name type="scientific">Pseudoponticoccus marisrubri</name>
    <dbReference type="NCBI Taxonomy" id="1685382"/>
    <lineage>
        <taxon>Bacteria</taxon>
        <taxon>Pseudomonadati</taxon>
        <taxon>Pseudomonadota</taxon>
        <taxon>Alphaproteobacteria</taxon>
        <taxon>Rhodobacterales</taxon>
        <taxon>Roseobacteraceae</taxon>
        <taxon>Pseudoponticoccus</taxon>
    </lineage>
</organism>
<dbReference type="STRING" id="1685382.AVJ23_18605"/>
<evidence type="ECO:0008006" key="4">
    <source>
        <dbReference type="Google" id="ProtNLM"/>
    </source>
</evidence>
<dbReference type="RefSeq" id="WP_058863732.1">
    <property type="nucleotide sequence ID" value="NZ_LPXO01000015.1"/>
</dbReference>
<proteinExistence type="predicted"/>
<dbReference type="OrthoDB" id="7860705at2"/>
<keyword evidence="3" id="KW-1185">Reference proteome</keyword>
<comment type="caution">
    <text evidence="2">The sequence shown here is derived from an EMBL/GenBank/DDBJ whole genome shotgun (WGS) entry which is preliminary data.</text>
</comment>
<evidence type="ECO:0000313" key="2">
    <source>
        <dbReference type="EMBL" id="KUF09266.1"/>
    </source>
</evidence>
<gene>
    <name evidence="2" type="ORF">AVJ23_18605</name>
</gene>
<dbReference type="EMBL" id="LPXO01000015">
    <property type="protein sequence ID" value="KUF09266.1"/>
    <property type="molecule type" value="Genomic_DNA"/>
</dbReference>
<feature type="region of interest" description="Disordered" evidence="1">
    <location>
        <begin position="230"/>
        <end position="249"/>
    </location>
</feature>
<dbReference type="InterPro" id="IPR010767">
    <property type="entry name" value="Phage_CGC-2007_Cje0229"/>
</dbReference>
<dbReference type="Pfam" id="PF07087">
    <property type="entry name" value="DUF1353"/>
    <property type="match status" value="1"/>
</dbReference>
<reference evidence="2 3" key="1">
    <citation type="submission" date="2015-12" db="EMBL/GenBank/DDBJ databases">
        <authorList>
            <person name="Shamseldin A."/>
            <person name="Moawad H."/>
            <person name="Abd El-Rahim W.M."/>
            <person name="Sadowsky M.J."/>
        </authorList>
    </citation>
    <scope>NUCLEOTIDE SEQUENCE [LARGE SCALE GENOMIC DNA]</scope>
    <source>
        <strain evidence="2 3">SJ5A-1</strain>
    </source>
</reference>
<sequence>MTRVISARIIGAFALFSAAAVGGAVFGVPEYLARQALEAAESCHDLTERDRRCRFVGGPLEMAGAPVFMENFQQAFLPTRQQIDFVDAKGETWTAPPRTLTDGASIPTIFAPLVGDRQSREYLIAAALHDAYCGVGNEGLDTYWARPWQEVHRMFYEALLVNGTPPQKAKLMFAAVYLGGPRWDDPERDLGDVSEAALLQEMEWCLEWIRTENPSADEIEAWMDEREKALKEGRPSVPDYIDAHDPRGL</sequence>
<accession>A0A0W7WFD4</accession>
<dbReference type="Proteomes" id="UP000054396">
    <property type="component" value="Unassembled WGS sequence"/>
</dbReference>
<evidence type="ECO:0000256" key="1">
    <source>
        <dbReference type="SAM" id="MobiDB-lite"/>
    </source>
</evidence>